<dbReference type="Proteomes" id="UP000001052">
    <property type="component" value="Chromosome"/>
</dbReference>
<dbReference type="EMBL" id="CP001734">
    <property type="protein sequence ID" value="ACV67366.1"/>
    <property type="molecule type" value="Genomic_DNA"/>
</dbReference>
<evidence type="ECO:0000259" key="1">
    <source>
        <dbReference type="Pfam" id="PF01548"/>
    </source>
</evidence>
<dbReference type="GO" id="GO:0003677">
    <property type="term" value="F:DNA binding"/>
    <property type="evidence" value="ECO:0007669"/>
    <property type="project" value="InterPro"/>
</dbReference>
<organism evidence="3 5">
    <name type="scientific">Desulfohalobium retbaense (strain ATCC 49708 / DSM 5692 / JCM 16813 / HR100)</name>
    <dbReference type="NCBI Taxonomy" id="485915"/>
    <lineage>
        <taxon>Bacteria</taxon>
        <taxon>Pseudomonadati</taxon>
        <taxon>Thermodesulfobacteriota</taxon>
        <taxon>Desulfovibrionia</taxon>
        <taxon>Desulfovibrionales</taxon>
        <taxon>Desulfohalobiaceae</taxon>
        <taxon>Desulfohalobium</taxon>
    </lineage>
</organism>
<dbReference type="InterPro" id="IPR047650">
    <property type="entry name" value="Transpos_IS110"/>
</dbReference>
<dbReference type="GO" id="GO:0006313">
    <property type="term" value="P:DNA transposition"/>
    <property type="evidence" value="ECO:0007669"/>
    <property type="project" value="InterPro"/>
</dbReference>
<dbReference type="GO" id="GO:0004803">
    <property type="term" value="F:transposase activity"/>
    <property type="evidence" value="ECO:0007669"/>
    <property type="project" value="InterPro"/>
</dbReference>
<keyword evidence="5" id="KW-1185">Reference proteome</keyword>
<evidence type="ECO:0000313" key="5">
    <source>
        <dbReference type="Proteomes" id="UP000001052"/>
    </source>
</evidence>
<evidence type="ECO:0000313" key="3">
    <source>
        <dbReference type="EMBL" id="ACV67358.1"/>
    </source>
</evidence>
<dbReference type="RefSeq" id="WP_015750518.1">
    <property type="nucleotide sequence ID" value="NC_013223.1"/>
</dbReference>
<dbReference type="PANTHER" id="PTHR33055:SF3">
    <property type="entry name" value="PUTATIVE TRANSPOSASE FOR IS117-RELATED"/>
    <property type="match status" value="1"/>
</dbReference>
<dbReference type="InterPro" id="IPR003346">
    <property type="entry name" value="Transposase_20"/>
</dbReference>
<dbReference type="Pfam" id="PF01548">
    <property type="entry name" value="DEDD_Tnp_IS110"/>
    <property type="match status" value="1"/>
</dbReference>
<protein>
    <submittedName>
        <fullName evidence="3">Transposase IS116/IS110/IS902 family protein</fullName>
    </submittedName>
</protein>
<dbReference type="AlphaFoldDB" id="C8WZ83"/>
<dbReference type="HOGENOM" id="CLU_036902_3_3_7"/>
<accession>C8WZ83</accession>
<evidence type="ECO:0000259" key="2">
    <source>
        <dbReference type="Pfam" id="PF02371"/>
    </source>
</evidence>
<reference evidence="3 5" key="2">
    <citation type="journal article" date="2010" name="Stand. Genomic Sci.">
        <title>Complete genome sequence of Desulfohalobium retbaense type strain (HR(100)).</title>
        <authorList>
            <person name="Spring S."/>
            <person name="Nolan M."/>
            <person name="Lapidus A."/>
            <person name="Glavina Del Rio T."/>
            <person name="Copeland A."/>
            <person name="Tice H."/>
            <person name="Cheng J.F."/>
            <person name="Lucas S."/>
            <person name="Land M."/>
            <person name="Chen F."/>
            <person name="Bruce D."/>
            <person name="Goodwin L."/>
            <person name="Pitluck S."/>
            <person name="Ivanova N."/>
            <person name="Mavromatis K."/>
            <person name="Mikhailova N."/>
            <person name="Pati A."/>
            <person name="Chen A."/>
            <person name="Palaniappan K."/>
            <person name="Hauser L."/>
            <person name="Chang Y.J."/>
            <person name="Jeffries C.D."/>
            <person name="Munk C."/>
            <person name="Kiss H."/>
            <person name="Chain P."/>
            <person name="Han C."/>
            <person name="Brettin T."/>
            <person name="Detter J.C."/>
            <person name="Schuler E."/>
            <person name="Goker M."/>
            <person name="Rohde M."/>
            <person name="Bristow J."/>
            <person name="Eisen J.A."/>
            <person name="Markowitz V."/>
            <person name="Hugenholtz P."/>
            <person name="Kyrpides N.C."/>
            <person name="Klenk H.P."/>
        </authorList>
    </citation>
    <scope>NUCLEOTIDE SEQUENCE [LARGE SCALE GENOMIC DNA]</scope>
    <source>
        <strain evidence="3 5">DSM 5692</strain>
    </source>
</reference>
<proteinExistence type="predicted"/>
<gene>
    <name evidence="3" type="ordered locus">Dret_0056</name>
    <name evidence="4" type="ordered locus">Dret_0064</name>
</gene>
<feature type="domain" description="Transposase IS116/IS110/IS902 C-terminal" evidence="2">
    <location>
        <begin position="216"/>
        <end position="289"/>
    </location>
</feature>
<dbReference type="KEGG" id="drt:Dret_0056"/>
<dbReference type="NCBIfam" id="NF033542">
    <property type="entry name" value="transpos_IS110"/>
    <property type="match status" value="1"/>
</dbReference>
<dbReference type="PANTHER" id="PTHR33055">
    <property type="entry name" value="TRANSPOSASE FOR INSERTION SEQUENCE ELEMENT IS1111A"/>
    <property type="match status" value="1"/>
</dbReference>
<dbReference type="KEGG" id="drt:Dret_0064"/>
<dbReference type="eggNOG" id="COG3547">
    <property type="taxonomic scope" value="Bacteria"/>
</dbReference>
<dbReference type="InterPro" id="IPR002525">
    <property type="entry name" value="Transp_IS110-like_N"/>
</dbReference>
<sequence>MKCHLANHTIGVDLGDKQNVVCVLDWNGDIATTFKVTNTKTAMRKRFAAYSGAFVAIEAGTHSAWISRLLKELGCAVVVGNPRKLRCIWQEPIKTDFRDAEMLARVAKMDPKLLRPIEHRSADAQARLAILQARDALVKSRTSLINHVRGTVKCAGERLPKCSAASFHKKAPEHIPSELKAALLPLIEQIANFTEGIKKYEHEVTHLSRTHYPETEVLRQVPGVGPITALAFVLTLEDKDRFTKSRDVGPFLGLVPKRDQSGDTDKQLRITKCGNSQLRTLLVNVAHYVLGPFGADSELRRFGQRIAARGGTIAKKRAVVAVARKLAVLLHRLWVTGEEYHPFYCHKDSTVEAA</sequence>
<dbReference type="EMBL" id="CP001734">
    <property type="protein sequence ID" value="ACV67358.1"/>
    <property type="molecule type" value="Genomic_DNA"/>
</dbReference>
<evidence type="ECO:0000313" key="4">
    <source>
        <dbReference type="EMBL" id="ACV67366.1"/>
    </source>
</evidence>
<dbReference type="OrthoDB" id="5429596at2"/>
<feature type="domain" description="Transposase IS110-like N-terminal" evidence="1">
    <location>
        <begin position="10"/>
        <end position="152"/>
    </location>
</feature>
<reference evidence="5" key="1">
    <citation type="submission" date="2009-09" db="EMBL/GenBank/DDBJ databases">
        <title>The complete chromosome of Desulfohalobium retbaense DSM 5692.</title>
        <authorList>
            <consortium name="US DOE Joint Genome Institute (JGI-PGF)"/>
            <person name="Lucas S."/>
            <person name="Copeland A."/>
            <person name="Lapidus A."/>
            <person name="Glavina del Rio T."/>
            <person name="Dalin E."/>
            <person name="Tice H."/>
            <person name="Bruce D."/>
            <person name="Goodwin L."/>
            <person name="Pitluck S."/>
            <person name="Kyrpides N."/>
            <person name="Mavromatis K."/>
            <person name="Ivanova N."/>
            <person name="Mikhailova N."/>
            <person name="Munk A.C."/>
            <person name="Brettin T."/>
            <person name="Detter J.C."/>
            <person name="Han C."/>
            <person name="Tapia R."/>
            <person name="Larimer F."/>
            <person name="Land M."/>
            <person name="Hauser L."/>
            <person name="Markowitz V."/>
            <person name="Cheng J.-F."/>
            <person name="Hugenholtz P."/>
            <person name="Woyke T."/>
            <person name="Wu D."/>
            <person name="Spring S."/>
            <person name="Klenk H.-P."/>
            <person name="Eisen J.A."/>
        </authorList>
    </citation>
    <scope>NUCLEOTIDE SEQUENCE [LARGE SCALE GENOMIC DNA]</scope>
    <source>
        <strain evidence="5">DSM 5692</strain>
    </source>
</reference>
<dbReference type="Pfam" id="PF02371">
    <property type="entry name" value="Transposase_20"/>
    <property type="match status" value="1"/>
</dbReference>
<name>C8WZ83_DESRD</name>
<dbReference type="STRING" id="485915.Dret_0056"/>